<organism evidence="3 4">
    <name type="scientific">Microbispora catharanthi</name>
    <dbReference type="NCBI Taxonomy" id="1712871"/>
    <lineage>
        <taxon>Bacteria</taxon>
        <taxon>Bacillati</taxon>
        <taxon>Actinomycetota</taxon>
        <taxon>Actinomycetes</taxon>
        <taxon>Streptosporangiales</taxon>
        <taxon>Streptosporangiaceae</taxon>
        <taxon>Microbispora</taxon>
    </lineage>
</organism>
<proteinExistence type="predicted"/>
<protein>
    <submittedName>
        <fullName evidence="3">NAD(P)-binding protein</fullName>
    </submittedName>
</protein>
<feature type="region of interest" description="Disordered" evidence="1">
    <location>
        <begin position="422"/>
        <end position="446"/>
    </location>
</feature>
<gene>
    <name evidence="3" type="ORF">FH610_023400</name>
</gene>
<dbReference type="AlphaFoldDB" id="A0A5N6BQ67"/>
<dbReference type="EMBL" id="VDMA02000013">
    <property type="protein sequence ID" value="KAB8182389.1"/>
    <property type="molecule type" value="Genomic_DNA"/>
</dbReference>
<dbReference type="RefSeq" id="WP_139576785.1">
    <property type="nucleotide sequence ID" value="NZ_VDMA02000013.1"/>
</dbReference>
<evidence type="ECO:0000313" key="3">
    <source>
        <dbReference type="EMBL" id="KAB8182389.1"/>
    </source>
</evidence>
<dbReference type="Pfam" id="PF01593">
    <property type="entry name" value="Amino_oxidase"/>
    <property type="match status" value="1"/>
</dbReference>
<dbReference type="InterPro" id="IPR036188">
    <property type="entry name" value="FAD/NAD-bd_sf"/>
</dbReference>
<name>A0A5N6BQ67_9ACTN</name>
<reference evidence="3 4" key="1">
    <citation type="submission" date="2019-10" db="EMBL/GenBank/DDBJ databases">
        <title>Nonomuraea sp. nov., isolated from Phyllanthus amarus.</title>
        <authorList>
            <person name="Klykleung N."/>
            <person name="Tanasupawat S."/>
        </authorList>
    </citation>
    <scope>NUCLEOTIDE SEQUENCE [LARGE SCALE GENOMIC DNA]</scope>
    <source>
        <strain evidence="3 4">CR1-09</strain>
    </source>
</reference>
<dbReference type="Gene3D" id="3.50.50.60">
    <property type="entry name" value="FAD/NAD(P)-binding domain"/>
    <property type="match status" value="1"/>
</dbReference>
<comment type="caution">
    <text evidence="3">The sequence shown here is derived from an EMBL/GenBank/DDBJ whole genome shotgun (WGS) entry which is preliminary data.</text>
</comment>
<dbReference type="Proteomes" id="UP000313066">
    <property type="component" value="Unassembled WGS sequence"/>
</dbReference>
<keyword evidence="4" id="KW-1185">Reference proteome</keyword>
<evidence type="ECO:0000313" key="4">
    <source>
        <dbReference type="Proteomes" id="UP000313066"/>
    </source>
</evidence>
<dbReference type="PANTHER" id="PTHR42841">
    <property type="entry name" value="AMINE OXIDASE"/>
    <property type="match status" value="1"/>
</dbReference>
<sequence>MPQPATVIVVGAGLAGLACAWHLRQEGVPVRVLEASDGVGGRIRTDLVDGFRLDRGFQIFNTSYPEVGRVLDIGALDLRRFTNGAMIFRDGRRERVVLPWRHPRHALSGLLAPVGTPFDKAVLAAVTARDLLLPDFLVRRRGGAERTTLAELRRWGASPEIVENLFRPLLAGVVLERELETSGRIFHLLWRSFSRGRIGVPALGMERVPAQLAARLPEDAISLETPVGALTPDGVALADGGEIPGAAVVVAVDPPTAGRLVPGLPVPAMRPVTTFYHAAPASPLGEPTLVVDAKGVITDTIVVTDAAPEYSADGRALISTSVLGVHTDRDEPRVRARLAEIYGDTVYGDTSSWEHVATYAIEAALPAMPPPMPLRRPVRLEVVGLGARRYVCGDHRDTGSHQGALVSGRRAARAVLEDLRRAARVRGRRTVPTSGPAPGPAPTRQP</sequence>
<dbReference type="InterPro" id="IPR002937">
    <property type="entry name" value="Amino_oxidase"/>
</dbReference>
<dbReference type="GO" id="GO:0016491">
    <property type="term" value="F:oxidoreductase activity"/>
    <property type="evidence" value="ECO:0007669"/>
    <property type="project" value="InterPro"/>
</dbReference>
<accession>A0A5N6BQ67</accession>
<evidence type="ECO:0000256" key="1">
    <source>
        <dbReference type="SAM" id="MobiDB-lite"/>
    </source>
</evidence>
<evidence type="ECO:0000259" key="2">
    <source>
        <dbReference type="Pfam" id="PF01593"/>
    </source>
</evidence>
<dbReference type="SUPFAM" id="SSF51905">
    <property type="entry name" value="FAD/NAD(P)-binding domain"/>
    <property type="match status" value="1"/>
</dbReference>
<feature type="domain" description="Amine oxidase" evidence="2">
    <location>
        <begin position="14"/>
        <end position="416"/>
    </location>
</feature>
<feature type="compositionally biased region" description="Pro residues" evidence="1">
    <location>
        <begin position="435"/>
        <end position="446"/>
    </location>
</feature>
<dbReference type="PRINTS" id="PR00420">
    <property type="entry name" value="RNGMNOXGNASE"/>
</dbReference>